<gene>
    <name evidence="1" type="ORF">PFTANZ_03401</name>
</gene>
<name>A0A024W5G7_PLAFA</name>
<sequence>MKERNVFNGCISVALEDIIQELNRKKEMNDFDEMKKNVLLNIQQKANKKHFTSVRKVEKILSKFLEENKSKSFDQFLKNTGRI</sequence>
<evidence type="ECO:0000313" key="2">
    <source>
        <dbReference type="Proteomes" id="UP000030708"/>
    </source>
</evidence>
<accession>A0A024W5G7</accession>
<reference evidence="1 2" key="1">
    <citation type="submission" date="2013-02" db="EMBL/GenBank/DDBJ databases">
        <title>The Genome Annotation of Plasmodium falciparum Tanzania (2000708).</title>
        <authorList>
            <consortium name="The Broad Institute Genome Sequencing Platform"/>
            <consortium name="The Broad Institute Genome Sequencing Center for Infectious Disease"/>
            <person name="Neafsey D."/>
            <person name="Hoffman S."/>
            <person name="Volkman S."/>
            <person name="Rosenthal P."/>
            <person name="Walker B."/>
            <person name="Young S.K."/>
            <person name="Zeng Q."/>
            <person name="Gargeya S."/>
            <person name="Fitzgerald M."/>
            <person name="Haas B."/>
            <person name="Abouelleil A."/>
            <person name="Allen A.W."/>
            <person name="Alvarado L."/>
            <person name="Arachchi H.M."/>
            <person name="Berlin A.M."/>
            <person name="Chapman S.B."/>
            <person name="Gainer-Dewar J."/>
            <person name="Goldberg J."/>
            <person name="Griggs A."/>
            <person name="Gujja S."/>
            <person name="Hansen M."/>
            <person name="Howarth C."/>
            <person name="Imamovic A."/>
            <person name="Ireland A."/>
            <person name="Larimer J."/>
            <person name="McCowan C."/>
            <person name="Murphy C."/>
            <person name="Pearson M."/>
            <person name="Poon T.W."/>
            <person name="Priest M."/>
            <person name="Roberts A."/>
            <person name="Saif S."/>
            <person name="Shea T."/>
            <person name="Sisk P."/>
            <person name="Sykes S."/>
            <person name="Wortman J."/>
            <person name="Nusbaum C."/>
            <person name="Birren B."/>
        </authorList>
    </citation>
    <scope>NUCLEOTIDE SEQUENCE [LARGE SCALE GENOMIC DNA]</scope>
    <source>
        <strain evidence="2">Tanzania (2000708)</strain>
    </source>
</reference>
<proteinExistence type="predicted"/>
<dbReference type="Proteomes" id="UP000030708">
    <property type="component" value="Unassembled WGS sequence"/>
</dbReference>
<dbReference type="EMBL" id="KI926445">
    <property type="protein sequence ID" value="ETW35808.1"/>
    <property type="molecule type" value="Genomic_DNA"/>
</dbReference>
<evidence type="ECO:0000313" key="1">
    <source>
        <dbReference type="EMBL" id="ETW35808.1"/>
    </source>
</evidence>
<organism evidence="1 2">
    <name type="scientific">Plasmodium falciparum Tanzania</name>
    <name type="common">2000708</name>
    <dbReference type="NCBI Taxonomy" id="1036725"/>
    <lineage>
        <taxon>Eukaryota</taxon>
        <taxon>Sar</taxon>
        <taxon>Alveolata</taxon>
        <taxon>Apicomplexa</taxon>
        <taxon>Aconoidasida</taxon>
        <taxon>Haemosporida</taxon>
        <taxon>Plasmodiidae</taxon>
        <taxon>Plasmodium</taxon>
        <taxon>Plasmodium (Laverania)</taxon>
    </lineage>
</organism>
<dbReference type="AlphaFoldDB" id="A0A024W5G7"/>
<reference evidence="1 2" key="2">
    <citation type="submission" date="2013-02" db="EMBL/GenBank/DDBJ databases">
        <title>The Genome Sequence of Plasmodium falciparum Tanzania (2000708).</title>
        <authorList>
            <consortium name="The Broad Institute Genome Sequencing Platform"/>
            <consortium name="The Broad Institute Genome Sequencing Center for Infectious Disease"/>
            <person name="Neafsey D."/>
            <person name="Cheeseman I."/>
            <person name="Volkman S."/>
            <person name="Adams J."/>
            <person name="Walker B."/>
            <person name="Young S.K."/>
            <person name="Zeng Q."/>
            <person name="Gargeya S."/>
            <person name="Fitzgerald M."/>
            <person name="Haas B."/>
            <person name="Abouelleil A."/>
            <person name="Alvarado L."/>
            <person name="Arachchi H.M."/>
            <person name="Berlin A.M."/>
            <person name="Chapman S.B."/>
            <person name="Dewar J."/>
            <person name="Goldberg J."/>
            <person name="Griggs A."/>
            <person name="Gujja S."/>
            <person name="Hansen M."/>
            <person name="Howarth C."/>
            <person name="Imamovic A."/>
            <person name="Larimer J."/>
            <person name="McCowan C."/>
            <person name="Murphy C."/>
            <person name="Neiman D."/>
            <person name="Pearson M."/>
            <person name="Priest M."/>
            <person name="Roberts A."/>
            <person name="Saif S."/>
            <person name="Shea T."/>
            <person name="Sisk P."/>
            <person name="Sykes S."/>
            <person name="Wortman J."/>
            <person name="Nusbaum C."/>
            <person name="Birren B."/>
        </authorList>
    </citation>
    <scope>NUCLEOTIDE SEQUENCE [LARGE SCALE GENOMIC DNA]</scope>
    <source>
        <strain evidence="2">Tanzania (2000708)</strain>
    </source>
</reference>
<protein>
    <submittedName>
        <fullName evidence="1">Uncharacterized protein</fullName>
    </submittedName>
</protein>